<dbReference type="AlphaFoldDB" id="A0A1G5SAI5"/>
<dbReference type="Proteomes" id="UP000198729">
    <property type="component" value="Unassembled WGS sequence"/>
</dbReference>
<feature type="transmembrane region" description="Helical" evidence="1">
    <location>
        <begin position="60"/>
        <end position="77"/>
    </location>
</feature>
<dbReference type="EMBL" id="FMWO01000017">
    <property type="protein sequence ID" value="SCZ84215.1"/>
    <property type="molecule type" value="Genomic_DNA"/>
</dbReference>
<protein>
    <submittedName>
        <fullName evidence="2">Uncharacterized protein</fullName>
    </submittedName>
</protein>
<organism evidence="2 3">
    <name type="scientific">Nitrosomonas mobilis</name>
    <dbReference type="NCBI Taxonomy" id="51642"/>
    <lineage>
        <taxon>Bacteria</taxon>
        <taxon>Pseudomonadati</taxon>
        <taxon>Pseudomonadota</taxon>
        <taxon>Betaproteobacteria</taxon>
        <taxon>Nitrosomonadales</taxon>
        <taxon>Nitrosomonadaceae</taxon>
        <taxon>Nitrosomonas</taxon>
    </lineage>
</organism>
<keyword evidence="3" id="KW-1185">Reference proteome</keyword>
<keyword evidence="1" id="KW-1133">Transmembrane helix</keyword>
<keyword evidence="1" id="KW-0472">Membrane</keyword>
<keyword evidence="1" id="KW-0812">Transmembrane</keyword>
<accession>A0A1G5SAI5</accession>
<evidence type="ECO:0000313" key="2">
    <source>
        <dbReference type="EMBL" id="SCZ84215.1"/>
    </source>
</evidence>
<name>A0A1G5SAI5_9PROT</name>
<reference evidence="2 3" key="1">
    <citation type="submission" date="2016-10" db="EMBL/GenBank/DDBJ databases">
        <authorList>
            <person name="de Groot N.N."/>
        </authorList>
    </citation>
    <scope>NUCLEOTIDE SEQUENCE [LARGE SCALE GENOMIC DNA]</scope>
    <source>
        <strain evidence="2">1</strain>
    </source>
</reference>
<proteinExistence type="predicted"/>
<dbReference type="STRING" id="51642.NSMM_120004"/>
<dbReference type="OrthoDB" id="8562371at2"/>
<sequence>MSLKKWTDEKLATTQDEIEGWKLKHAKSVWSGKIGILVGLLGAFAISTGVVFIFFDGLDAMNLVLIILGSIVCFTWYKTDKQLKTNTEFLTGVKTEIARRAKKQKQTPDQ</sequence>
<gene>
    <name evidence="2" type="ORF">NSMM_120004</name>
</gene>
<feature type="transmembrane region" description="Helical" evidence="1">
    <location>
        <begin position="34"/>
        <end position="54"/>
    </location>
</feature>
<evidence type="ECO:0000256" key="1">
    <source>
        <dbReference type="SAM" id="Phobius"/>
    </source>
</evidence>
<evidence type="ECO:0000313" key="3">
    <source>
        <dbReference type="Proteomes" id="UP000198729"/>
    </source>
</evidence>
<dbReference type="RefSeq" id="WP_090283528.1">
    <property type="nucleotide sequence ID" value="NZ_FMWO01000017.1"/>
</dbReference>